<keyword evidence="9" id="KW-0503">Monooxygenase</keyword>
<evidence type="ECO:0000256" key="4">
    <source>
        <dbReference type="ARBA" id="ARBA00022630"/>
    </source>
</evidence>
<dbReference type="GO" id="GO:0006208">
    <property type="term" value="P:pyrimidine nucleobase catabolic process"/>
    <property type="evidence" value="ECO:0007669"/>
    <property type="project" value="TreeGrafter"/>
</dbReference>
<evidence type="ECO:0000256" key="1">
    <source>
        <dbReference type="ARBA" id="ARBA00005112"/>
    </source>
</evidence>
<dbReference type="SUPFAM" id="SSF50475">
    <property type="entry name" value="FMN-binding split barrel"/>
    <property type="match status" value="1"/>
</dbReference>
<proteinExistence type="inferred from homology"/>
<dbReference type="PANTHER" id="PTHR30466:SF1">
    <property type="entry name" value="FMN REDUCTASE (NADH) RUTF"/>
    <property type="match status" value="1"/>
</dbReference>
<dbReference type="GO" id="GO:0051287">
    <property type="term" value="F:NAD binding"/>
    <property type="evidence" value="ECO:0007669"/>
    <property type="project" value="InterPro"/>
</dbReference>
<dbReference type="InterPro" id="IPR011982">
    <property type="entry name" value="HPA_mOase_red"/>
</dbReference>
<evidence type="ECO:0000256" key="6">
    <source>
        <dbReference type="ARBA" id="ARBA00023002"/>
    </source>
</evidence>
<dbReference type="PANTHER" id="PTHR30466">
    <property type="entry name" value="FLAVIN REDUCTASE"/>
    <property type="match status" value="1"/>
</dbReference>
<keyword evidence="4" id="KW-0285">Flavoprotein</keyword>
<evidence type="ECO:0000256" key="5">
    <source>
        <dbReference type="ARBA" id="ARBA00022797"/>
    </source>
</evidence>
<organism evidence="9 10">
    <name type="scientific">[Pasteurella] mairii</name>
    <dbReference type="NCBI Taxonomy" id="757"/>
    <lineage>
        <taxon>Bacteria</taxon>
        <taxon>Pseudomonadati</taxon>
        <taxon>Pseudomonadota</taxon>
        <taxon>Gammaproteobacteria</taxon>
        <taxon>Pasteurellales</taxon>
        <taxon>Pasteurellaceae</taxon>
    </lineage>
</organism>
<dbReference type="Gene3D" id="2.30.110.10">
    <property type="entry name" value="Electron Transport, Fmn-binding Protein, Chain A"/>
    <property type="match status" value="1"/>
</dbReference>
<keyword evidence="7" id="KW-0520">NAD</keyword>
<dbReference type="AlphaFoldDB" id="A0A379B7Y7"/>
<dbReference type="InterPro" id="IPR050268">
    <property type="entry name" value="NADH-dep_flavin_reductase"/>
</dbReference>
<protein>
    <recommendedName>
        <fullName evidence="3">4-hydroxyphenylacetate 3-monooxygenase reductase component</fullName>
    </recommendedName>
</protein>
<accession>A0A379B7Y7</accession>
<evidence type="ECO:0000256" key="2">
    <source>
        <dbReference type="ARBA" id="ARBA00006032"/>
    </source>
</evidence>
<evidence type="ECO:0000259" key="8">
    <source>
        <dbReference type="SMART" id="SM00903"/>
    </source>
</evidence>
<dbReference type="GO" id="GO:0042537">
    <property type="term" value="P:benzene-containing compound metabolic process"/>
    <property type="evidence" value="ECO:0007669"/>
    <property type="project" value="InterPro"/>
</dbReference>
<dbReference type="UniPathway" id="UPA00208">
    <property type="reaction ID" value="UER00416"/>
</dbReference>
<keyword evidence="5" id="KW-0058">Aromatic hydrocarbons catabolism</keyword>
<dbReference type="GO" id="GO:0042602">
    <property type="term" value="F:riboflavin reductase (NADPH) activity"/>
    <property type="evidence" value="ECO:0007669"/>
    <property type="project" value="TreeGrafter"/>
</dbReference>
<dbReference type="EMBL" id="UGSS01000002">
    <property type="protein sequence ID" value="SUB34717.1"/>
    <property type="molecule type" value="Genomic_DNA"/>
</dbReference>
<evidence type="ECO:0000313" key="10">
    <source>
        <dbReference type="Proteomes" id="UP000254280"/>
    </source>
</evidence>
<dbReference type="OrthoDB" id="6401628at2"/>
<dbReference type="GO" id="GO:0004497">
    <property type="term" value="F:monooxygenase activity"/>
    <property type="evidence" value="ECO:0007669"/>
    <property type="project" value="UniProtKB-KW"/>
</dbReference>
<dbReference type="GO" id="GO:0010181">
    <property type="term" value="F:FMN binding"/>
    <property type="evidence" value="ECO:0007669"/>
    <property type="project" value="InterPro"/>
</dbReference>
<evidence type="ECO:0000313" key="9">
    <source>
        <dbReference type="EMBL" id="SUB34717.1"/>
    </source>
</evidence>
<dbReference type="Pfam" id="PF01613">
    <property type="entry name" value="Flavin_Reduct"/>
    <property type="match status" value="1"/>
</dbReference>
<dbReference type="GO" id="GO:0016651">
    <property type="term" value="F:oxidoreductase activity, acting on NAD(P)H"/>
    <property type="evidence" value="ECO:0007669"/>
    <property type="project" value="InterPro"/>
</dbReference>
<evidence type="ECO:0000256" key="3">
    <source>
        <dbReference type="ARBA" id="ARBA00015398"/>
    </source>
</evidence>
<reference evidence="9 10" key="1">
    <citation type="submission" date="2018-06" db="EMBL/GenBank/DDBJ databases">
        <authorList>
            <consortium name="Pathogen Informatics"/>
            <person name="Doyle S."/>
        </authorList>
    </citation>
    <scope>NUCLEOTIDE SEQUENCE [LARGE SCALE GENOMIC DNA]</scope>
    <source>
        <strain evidence="9 10">NCTC10699</strain>
    </source>
</reference>
<name>A0A379B7Y7_9PAST</name>
<evidence type="ECO:0000256" key="7">
    <source>
        <dbReference type="ARBA" id="ARBA00023027"/>
    </source>
</evidence>
<dbReference type="Proteomes" id="UP000254280">
    <property type="component" value="Unassembled WGS sequence"/>
</dbReference>
<dbReference type="InterPro" id="IPR002563">
    <property type="entry name" value="Flavin_Rdtase-like_dom"/>
</dbReference>
<dbReference type="InterPro" id="IPR012349">
    <property type="entry name" value="Split_barrel_FMN-bd"/>
</dbReference>
<gene>
    <name evidence="9" type="primary">hpaC</name>
    <name evidence="9" type="ORF">NCTC10699_02399</name>
</gene>
<comment type="similarity">
    <text evidence="2">Belongs to the non-flavoprotein flavin reductase family. HpaC subfamily.</text>
</comment>
<keyword evidence="6 9" id="KW-0560">Oxidoreductase</keyword>
<comment type="pathway">
    <text evidence="1">Aromatic compound metabolism; 4-hydroxyphenylacetate degradation; pyruvate and succinate semialdehyde from 4-hydroxyphenylacetate: step 1/7.</text>
</comment>
<keyword evidence="10" id="KW-1185">Reference proteome</keyword>
<dbReference type="SMART" id="SM00903">
    <property type="entry name" value="Flavin_Reduct"/>
    <property type="match status" value="1"/>
</dbReference>
<feature type="domain" description="Flavin reductase like" evidence="8">
    <location>
        <begin position="13"/>
        <end position="161"/>
    </location>
</feature>
<dbReference type="NCBIfam" id="TIGR02296">
    <property type="entry name" value="HpaC"/>
    <property type="match status" value="1"/>
</dbReference>
<sequence>MLTPVQQEFRNAMAKLAAAVNIITTDGAAGKCGITATAVCSVTDSPPTLAVCINKNSEMNAVFQQNKQLCVNILTAEQDELAKHFAGFMGSSMEERFTWDIWHNADEAHALPALKNAIANLKGKIVDIRNVGTHSLFLVELDHINVQDGKGLVYFNRAFHSV</sequence>